<gene>
    <name evidence="3" type="ORF">A4H02_08415</name>
</gene>
<protein>
    <submittedName>
        <fullName evidence="3">Uncharacterized protein</fullName>
    </submittedName>
</protein>
<dbReference type="RefSeq" id="WP_069293737.1">
    <property type="nucleotide sequence ID" value="NZ_CP140110.1"/>
</dbReference>
<feature type="transmembrane region" description="Helical" evidence="2">
    <location>
        <begin position="21"/>
        <end position="43"/>
    </location>
</feature>
<keyword evidence="1" id="KW-0175">Coiled coil</keyword>
<organism evidence="3 4">
    <name type="scientific">Fervidobacterium thailandense</name>
    <dbReference type="NCBI Taxonomy" id="1008305"/>
    <lineage>
        <taxon>Bacteria</taxon>
        <taxon>Thermotogati</taxon>
        <taxon>Thermotogota</taxon>
        <taxon>Thermotogae</taxon>
        <taxon>Thermotogales</taxon>
        <taxon>Fervidobacteriaceae</taxon>
        <taxon>Fervidobacterium</taxon>
    </lineage>
</organism>
<keyword evidence="2" id="KW-1133">Transmembrane helix</keyword>
<comment type="caution">
    <text evidence="3">The sequence shown here is derived from an EMBL/GenBank/DDBJ whole genome shotgun (WGS) entry which is preliminary data.</text>
</comment>
<dbReference type="EMBL" id="LWAF01000016">
    <property type="protein sequence ID" value="ODN29878.1"/>
    <property type="molecule type" value="Genomic_DNA"/>
</dbReference>
<accession>A0A1E3G2J7</accession>
<evidence type="ECO:0000256" key="1">
    <source>
        <dbReference type="SAM" id="Coils"/>
    </source>
</evidence>
<feature type="coiled-coil region" evidence="1">
    <location>
        <begin position="47"/>
        <end position="74"/>
    </location>
</feature>
<evidence type="ECO:0000313" key="3">
    <source>
        <dbReference type="EMBL" id="ODN29878.1"/>
    </source>
</evidence>
<dbReference type="OrthoDB" id="46992at2"/>
<dbReference type="AlphaFoldDB" id="A0A1E3G2J7"/>
<proteinExistence type="predicted"/>
<dbReference type="STRING" id="1008305.A4H02_08415"/>
<keyword evidence="2" id="KW-0472">Membrane</keyword>
<dbReference type="Proteomes" id="UP000094570">
    <property type="component" value="Unassembled WGS sequence"/>
</dbReference>
<keyword evidence="4" id="KW-1185">Reference proteome</keyword>
<keyword evidence="2" id="KW-0812">Transmembrane</keyword>
<evidence type="ECO:0000313" key="4">
    <source>
        <dbReference type="Proteomes" id="UP000094570"/>
    </source>
</evidence>
<sequence>MTLARVKPREAVVERQQERSFGFLAYLIPVALLGLLTFASIFLSAKAAKLESAVLEMRRSLEVLKEQSEVLNQKIVKLTVGRDLVN</sequence>
<evidence type="ECO:0000256" key="2">
    <source>
        <dbReference type="SAM" id="Phobius"/>
    </source>
</evidence>
<name>A0A1E3G2J7_9BACT</name>
<reference evidence="4" key="1">
    <citation type="submission" date="2016-04" db="EMBL/GenBank/DDBJ databases">
        <title>The genome sequence project of a novel Fervidobacterium isolate from a hot spring in Thailand.</title>
        <authorList>
            <person name="Gonzalez J.M."/>
            <person name="Cuecas A."/>
            <person name="Kanoksilapatham W."/>
        </authorList>
    </citation>
    <scope>NUCLEOTIDE SEQUENCE [LARGE SCALE GENOMIC DNA]</scope>
    <source>
        <strain evidence="4">FC2004</strain>
    </source>
</reference>